<sequence>MRNRTGLEGVIESWRNHSTNPEKPLSKDGMREIIQRERMIELAFEGQRYWDLRRWKLLKEYMNMPIQGWNITSRETVGFYKVQTLAFPKFEEKDYLWPIRQENILKNRKLIQNPGWQ</sequence>
<protein>
    <recommendedName>
        <fullName evidence="5">RagB/SusD domain-containing protein</fullName>
    </recommendedName>
</protein>
<dbReference type="EMBL" id="VSSQ01010443">
    <property type="protein sequence ID" value="MPM44358.1"/>
    <property type="molecule type" value="Genomic_DNA"/>
</dbReference>
<keyword evidence="2" id="KW-0732">Signal</keyword>
<proteinExistence type="predicted"/>
<evidence type="ECO:0000313" key="6">
    <source>
        <dbReference type="EMBL" id="MPM44358.1"/>
    </source>
</evidence>
<evidence type="ECO:0000256" key="2">
    <source>
        <dbReference type="ARBA" id="ARBA00022729"/>
    </source>
</evidence>
<keyword evidence="3" id="KW-0472">Membrane</keyword>
<dbReference type="InterPro" id="IPR012944">
    <property type="entry name" value="SusD_RagB_dom"/>
</dbReference>
<dbReference type="InterPro" id="IPR011990">
    <property type="entry name" value="TPR-like_helical_dom_sf"/>
</dbReference>
<organism evidence="6">
    <name type="scientific">bioreactor metagenome</name>
    <dbReference type="NCBI Taxonomy" id="1076179"/>
    <lineage>
        <taxon>unclassified sequences</taxon>
        <taxon>metagenomes</taxon>
        <taxon>ecological metagenomes</taxon>
    </lineage>
</organism>
<evidence type="ECO:0000256" key="1">
    <source>
        <dbReference type="ARBA" id="ARBA00004442"/>
    </source>
</evidence>
<gene>
    <name evidence="6" type="ORF">SDC9_91036</name>
</gene>
<name>A0A644ZV95_9ZZZZ</name>
<keyword evidence="4" id="KW-0998">Cell outer membrane</keyword>
<reference evidence="6" key="1">
    <citation type="submission" date="2019-08" db="EMBL/GenBank/DDBJ databases">
        <authorList>
            <person name="Kucharzyk K."/>
            <person name="Murdoch R.W."/>
            <person name="Higgins S."/>
            <person name="Loffler F."/>
        </authorList>
    </citation>
    <scope>NUCLEOTIDE SEQUENCE</scope>
</reference>
<feature type="domain" description="RagB/SusD" evidence="5">
    <location>
        <begin position="2"/>
        <end position="116"/>
    </location>
</feature>
<comment type="subcellular location">
    <subcellularLocation>
        <location evidence="1">Cell outer membrane</location>
    </subcellularLocation>
</comment>
<evidence type="ECO:0000259" key="5">
    <source>
        <dbReference type="Pfam" id="PF07980"/>
    </source>
</evidence>
<dbReference type="Gene3D" id="1.25.40.390">
    <property type="match status" value="1"/>
</dbReference>
<dbReference type="Pfam" id="PF07980">
    <property type="entry name" value="SusD_RagB"/>
    <property type="match status" value="1"/>
</dbReference>
<dbReference type="SUPFAM" id="SSF48452">
    <property type="entry name" value="TPR-like"/>
    <property type="match status" value="1"/>
</dbReference>
<evidence type="ECO:0000256" key="4">
    <source>
        <dbReference type="ARBA" id="ARBA00023237"/>
    </source>
</evidence>
<dbReference type="GO" id="GO:0009279">
    <property type="term" value="C:cell outer membrane"/>
    <property type="evidence" value="ECO:0007669"/>
    <property type="project" value="UniProtKB-SubCell"/>
</dbReference>
<evidence type="ECO:0000256" key="3">
    <source>
        <dbReference type="ARBA" id="ARBA00023136"/>
    </source>
</evidence>
<dbReference type="AlphaFoldDB" id="A0A644ZV95"/>
<accession>A0A644ZV95</accession>
<comment type="caution">
    <text evidence="6">The sequence shown here is derived from an EMBL/GenBank/DDBJ whole genome shotgun (WGS) entry which is preliminary data.</text>
</comment>